<accession>A0ACC0DHJ2</accession>
<sequence>MQVFPSYNSSSTSQSPLLQMFRLSSHLPSSCRPSWCSGALAFTPFRSTFSSISNLGQTPNHVNSKIFNNPSQQNNPQSPLVETTIGEVDINTFRRAAWVPKTPLLLQGFHSLPAINNWFQNDTSSSFAVFSPSMKQYEDMILPYEFTVSHLFRDEPNPEGDVLSKYLKWLRGSSEYKDSYVPVLVEALMQSSDSAENPKSTISFQQFEAPLSLIMSACQFNLTRENPAERIKHIYVAQSDLSHLPEPLFRDLPTPDIIKQAGKGDIYSSSIWLGLQPTYTPLHRDPNPNLFCQLVGSKRIRLMTPDLGDDIYARVRRELGSHGSSRFRGTEMMRGRERELLHRAVWDNDTVSEVLLNPRDALFIPTGWWHSVASDGTYGQLNSSVNWWFR</sequence>
<protein>
    <submittedName>
        <fullName evidence="1">Clavaminate synthase-like protein</fullName>
    </submittedName>
</protein>
<organism evidence="1 2">
    <name type="scientific">Hypoxylon rubiginosum</name>
    <dbReference type="NCBI Taxonomy" id="110542"/>
    <lineage>
        <taxon>Eukaryota</taxon>
        <taxon>Fungi</taxon>
        <taxon>Dikarya</taxon>
        <taxon>Ascomycota</taxon>
        <taxon>Pezizomycotina</taxon>
        <taxon>Sordariomycetes</taxon>
        <taxon>Xylariomycetidae</taxon>
        <taxon>Xylariales</taxon>
        <taxon>Hypoxylaceae</taxon>
        <taxon>Hypoxylon</taxon>
    </lineage>
</organism>
<name>A0ACC0DHJ2_9PEZI</name>
<keyword evidence="2" id="KW-1185">Reference proteome</keyword>
<evidence type="ECO:0000313" key="2">
    <source>
        <dbReference type="Proteomes" id="UP001497680"/>
    </source>
</evidence>
<evidence type="ECO:0000313" key="1">
    <source>
        <dbReference type="EMBL" id="KAI6091675.1"/>
    </source>
</evidence>
<comment type="caution">
    <text evidence="1">The sequence shown here is derived from an EMBL/GenBank/DDBJ whole genome shotgun (WGS) entry which is preliminary data.</text>
</comment>
<reference evidence="1 2" key="1">
    <citation type="journal article" date="2022" name="New Phytol.">
        <title>Ecological generalism drives hyperdiversity of secondary metabolite gene clusters in xylarialean endophytes.</title>
        <authorList>
            <person name="Franco M.E.E."/>
            <person name="Wisecaver J.H."/>
            <person name="Arnold A.E."/>
            <person name="Ju Y.M."/>
            <person name="Slot J.C."/>
            <person name="Ahrendt S."/>
            <person name="Moore L.P."/>
            <person name="Eastman K.E."/>
            <person name="Scott K."/>
            <person name="Konkel Z."/>
            <person name="Mondo S.J."/>
            <person name="Kuo A."/>
            <person name="Hayes R.D."/>
            <person name="Haridas S."/>
            <person name="Andreopoulos B."/>
            <person name="Riley R."/>
            <person name="LaButti K."/>
            <person name="Pangilinan J."/>
            <person name="Lipzen A."/>
            <person name="Amirebrahimi M."/>
            <person name="Yan J."/>
            <person name="Adam C."/>
            <person name="Keymanesh K."/>
            <person name="Ng V."/>
            <person name="Louie K."/>
            <person name="Northen T."/>
            <person name="Drula E."/>
            <person name="Henrissat B."/>
            <person name="Hsieh H.M."/>
            <person name="Youens-Clark K."/>
            <person name="Lutzoni F."/>
            <person name="Miadlikowska J."/>
            <person name="Eastwood D.C."/>
            <person name="Hamelin R.C."/>
            <person name="Grigoriev I.V."/>
            <person name="U'Ren J.M."/>
        </authorList>
    </citation>
    <scope>NUCLEOTIDE SEQUENCE [LARGE SCALE GENOMIC DNA]</scope>
    <source>
        <strain evidence="1 2">ER1909</strain>
    </source>
</reference>
<gene>
    <name evidence="1" type="ORF">F4821DRAFT_226630</name>
</gene>
<dbReference type="EMBL" id="MU394286">
    <property type="protein sequence ID" value="KAI6091675.1"/>
    <property type="molecule type" value="Genomic_DNA"/>
</dbReference>
<proteinExistence type="predicted"/>
<dbReference type="Proteomes" id="UP001497680">
    <property type="component" value="Unassembled WGS sequence"/>
</dbReference>